<sequence>MAAGTATTLAVAGYGAPAFAVDNYPEEPSEAEASVVDSSVLGTDLAGGGRSDAGSASNPGPNNEALNVDLLGSELIQLGDIELPIDQFIDFGQVGALQSESEASGPLDARAISGLASGDGSVTLDGADADFGAAEVDLLTLFNELGVDGGTDLLVDEATLLLGAGGAEVVAESGEFIDQDGVGGAGQYRVAEASLLLHSPAIEEAAGMMYDAAGQVDATMEDTVNDMLDLSDIVNALPAGVTVDATVESNMQEEIFQALVAEPITTNNEVLTVDFSTGTATLHLDQIVSGDLRPGQPSGINNQNPNTELIDDELYPMIAETVHDLMEEATNIAVGAIEGALGSVTVNLTAAMDSPAGSATATWDLNLMGDLDNVECESSGLGGGALCTTLTTAINALGPVLSGVVQPIRDFVLSDAGQEIFDVLINDIKTGAITVPIRQALEPFIELLAQVVSLQLNRQVTEVCTLPDGTETTGSLEVSAISLGLVQAADAGRLNLGNAGARIDACGLAGGELGLTLDPTEVEPGQSTTATGEGFTADSTATVQLIGPDGEPVGDPITVDTDADGEFTTDVPVPADAPPGDYLVEATDDTTGDVIEADLVVIEQSGLDLNLGLDPPTVPAGEPTTVTGEGYTPDSTATVQLVDPAGNPVGDPVPAETDADGSFTVDLPVPVEAEPGDYTVVGTDDTTGESTDAALAVYSPTLEADSPVAGDQCVAITSGGWLPESEVTLQLTDGDGNAVGEPVVVTTDGEGSVPADTCLEVPEGTEPGDYTVVGTDDGGAEVTAPVAVYVPTLEATSPVPAGGETEVTSGGWLPESEVALQLADAAGDPVGEPVTVTTDGEGNVPAGTTIPIPEDAAPGEYTVVGTDPDGATAEGTLEVYGPTLDATSPVIAGQCSVITSGGWLPESEVALQLTDAAGDPVGEPVTVTTDGEGNVPADTCLEVPEGTEPGDYTVVGTDDGGSEVSAPVEVVAAPTEPTIVASTPVPAGGET</sequence>
<evidence type="ECO:0000313" key="1">
    <source>
        <dbReference type="EMBL" id="MFC7403948.1"/>
    </source>
</evidence>
<comment type="caution">
    <text evidence="1">The sequence shown here is derived from an EMBL/GenBank/DDBJ whole genome shotgun (WGS) entry which is preliminary data.</text>
</comment>
<organism evidence="1 2">
    <name type="scientific">Georgenia alba</name>
    <dbReference type="NCBI Taxonomy" id="2233858"/>
    <lineage>
        <taxon>Bacteria</taxon>
        <taxon>Bacillati</taxon>
        <taxon>Actinomycetota</taxon>
        <taxon>Actinomycetes</taxon>
        <taxon>Micrococcales</taxon>
        <taxon>Bogoriellaceae</taxon>
        <taxon>Georgenia</taxon>
    </lineage>
</organism>
<dbReference type="InterPro" id="IPR047900">
    <property type="entry name" value="Choice_anch_G"/>
</dbReference>
<dbReference type="EMBL" id="JBHTCQ010000001">
    <property type="protein sequence ID" value="MFC7403948.1"/>
    <property type="molecule type" value="Genomic_DNA"/>
</dbReference>
<gene>
    <name evidence="1" type="ORF">ACFQQL_02415</name>
</gene>
<accession>A0ABW2Q695</accession>
<name>A0ABW2Q695_9MICO</name>
<protein>
    <submittedName>
        <fullName evidence="1">Choice-of-anchor G family protein</fullName>
    </submittedName>
</protein>
<proteinExistence type="predicted"/>
<dbReference type="RefSeq" id="WP_382390881.1">
    <property type="nucleotide sequence ID" value="NZ_JBHTCQ010000001.1"/>
</dbReference>
<evidence type="ECO:0000313" key="2">
    <source>
        <dbReference type="Proteomes" id="UP001596455"/>
    </source>
</evidence>
<reference evidence="2" key="1">
    <citation type="journal article" date="2019" name="Int. J. Syst. Evol. Microbiol.">
        <title>The Global Catalogue of Microorganisms (GCM) 10K type strain sequencing project: providing services to taxonomists for standard genome sequencing and annotation.</title>
        <authorList>
            <consortium name="The Broad Institute Genomics Platform"/>
            <consortium name="The Broad Institute Genome Sequencing Center for Infectious Disease"/>
            <person name="Wu L."/>
            <person name="Ma J."/>
        </authorList>
    </citation>
    <scope>NUCLEOTIDE SEQUENCE [LARGE SCALE GENOMIC DNA]</scope>
    <source>
        <strain evidence="2">JCM 1490</strain>
    </source>
</reference>
<feature type="non-terminal residue" evidence="1">
    <location>
        <position position="991"/>
    </location>
</feature>
<dbReference type="NCBIfam" id="NF033766">
    <property type="entry name" value="choice_anch_G"/>
    <property type="match status" value="1"/>
</dbReference>
<keyword evidence="2" id="KW-1185">Reference proteome</keyword>
<dbReference type="Proteomes" id="UP001596455">
    <property type="component" value="Unassembled WGS sequence"/>
</dbReference>